<feature type="transmembrane region" description="Helical" evidence="17">
    <location>
        <begin position="268"/>
        <end position="288"/>
    </location>
</feature>
<evidence type="ECO:0000256" key="4">
    <source>
        <dbReference type="ARBA" id="ARBA00004922"/>
    </source>
</evidence>
<comment type="cofactor">
    <cofactor evidence="1">
        <name>Mn(2+)</name>
        <dbReference type="ChEBI" id="CHEBI:29035"/>
    </cofactor>
</comment>
<keyword evidence="10" id="KW-0479">Metal-binding</keyword>
<dbReference type="PaxDb" id="79929-MTBMA_c02090"/>
<keyword evidence="13 17" id="KW-0472">Membrane</keyword>
<feature type="domain" description="Oligosaccharyl transferase STT3 N-terminal" evidence="18">
    <location>
        <begin position="24"/>
        <end position="491"/>
    </location>
</feature>
<feature type="transmembrane region" description="Helical" evidence="17">
    <location>
        <begin position="346"/>
        <end position="368"/>
    </location>
</feature>
<dbReference type="EMBL" id="CP001710">
    <property type="protein sequence ID" value="ADL57818.1"/>
    <property type="molecule type" value="Genomic_DNA"/>
</dbReference>
<dbReference type="PATRIC" id="fig|79929.8.peg.205"/>
<dbReference type="PANTHER" id="PTHR13872">
    <property type="entry name" value="DOLICHYL-DIPHOSPHOOLIGOSACCHARIDE--PROTEIN GLYCOSYLTRANSFERASE SUBUNIT"/>
    <property type="match status" value="1"/>
</dbReference>
<evidence type="ECO:0000256" key="9">
    <source>
        <dbReference type="ARBA" id="ARBA00022692"/>
    </source>
</evidence>
<comment type="pathway">
    <text evidence="4">Protein modification; protein glycosylation.</text>
</comment>
<feature type="transmembrane region" description="Helical" evidence="17">
    <location>
        <begin position="12"/>
        <end position="28"/>
    </location>
</feature>
<feature type="transmembrane region" description="Helical" evidence="17">
    <location>
        <begin position="151"/>
        <end position="174"/>
    </location>
</feature>
<dbReference type="CAZy" id="GT66">
    <property type="family name" value="Glycosyltransferase Family 66"/>
</dbReference>
<comment type="catalytic activity">
    <reaction evidence="16">
        <text>an archaeal dolichyl phosphooligosaccharide + [protein]-L-asparagine = an archaeal dolichyl phosphate + a glycoprotein with the oligosaccharide chain attached by N-beta-D-glycosyl linkage to a protein L-asparagine.</text>
        <dbReference type="EC" id="2.4.99.21"/>
    </reaction>
</comment>
<keyword evidence="12 17" id="KW-1133">Transmembrane helix</keyword>
<keyword evidence="7" id="KW-0328">Glycosyltransferase</keyword>
<evidence type="ECO:0000259" key="18">
    <source>
        <dbReference type="Pfam" id="PF02516"/>
    </source>
</evidence>
<evidence type="ECO:0000256" key="5">
    <source>
        <dbReference type="ARBA" id="ARBA00010810"/>
    </source>
</evidence>
<dbReference type="EC" id="2.4.99.21" evidence="6"/>
<dbReference type="GeneID" id="9703915"/>
<evidence type="ECO:0000256" key="12">
    <source>
        <dbReference type="ARBA" id="ARBA00022989"/>
    </source>
</evidence>
<keyword evidence="8 20" id="KW-0808">Transferase</keyword>
<dbReference type="GO" id="GO:0005886">
    <property type="term" value="C:plasma membrane"/>
    <property type="evidence" value="ECO:0007669"/>
    <property type="project" value="UniProtKB-SubCell"/>
</dbReference>
<evidence type="ECO:0000313" key="20">
    <source>
        <dbReference type="EMBL" id="ADL57818.1"/>
    </source>
</evidence>
<evidence type="ECO:0000256" key="7">
    <source>
        <dbReference type="ARBA" id="ARBA00022676"/>
    </source>
</evidence>
<name>D9PUC0_METTM</name>
<evidence type="ECO:0000256" key="6">
    <source>
        <dbReference type="ARBA" id="ARBA00012602"/>
    </source>
</evidence>
<feature type="transmembrane region" description="Helical" evidence="17">
    <location>
        <begin position="433"/>
        <end position="453"/>
    </location>
</feature>
<evidence type="ECO:0000256" key="13">
    <source>
        <dbReference type="ARBA" id="ARBA00023136"/>
    </source>
</evidence>
<dbReference type="Pfam" id="PF02516">
    <property type="entry name" value="STT3"/>
    <property type="match status" value="1"/>
</dbReference>
<dbReference type="GO" id="GO:0004576">
    <property type="term" value="F:oligosaccharyl transferase activity"/>
    <property type="evidence" value="ECO:0007669"/>
    <property type="project" value="InterPro"/>
</dbReference>
<evidence type="ECO:0000256" key="1">
    <source>
        <dbReference type="ARBA" id="ARBA00001936"/>
    </source>
</evidence>
<dbReference type="KEGG" id="mmg:MTBMA_c02090"/>
<keyword evidence="21" id="KW-1185">Reference proteome</keyword>
<evidence type="ECO:0000256" key="11">
    <source>
        <dbReference type="ARBA" id="ARBA00022842"/>
    </source>
</evidence>
<dbReference type="AlphaFoldDB" id="D9PUC0"/>
<gene>
    <name evidence="20" type="ordered locus">MTBMA_c02090</name>
</gene>
<feature type="transmembrane region" description="Helical" evidence="17">
    <location>
        <begin position="509"/>
        <end position="528"/>
    </location>
</feature>
<reference evidence="20 21" key="2">
    <citation type="journal article" date="2010" name="J. Bacteriol.">
        <title>Complete genome sequence of Methanothermobacter marburgensis, a methanoarchaeon model organism.</title>
        <authorList>
            <person name="Liesegang H."/>
            <person name="Kaster A.K."/>
            <person name="Wiezer A."/>
            <person name="Goenrich M."/>
            <person name="Wollherr A."/>
            <person name="Seedorf H."/>
            <person name="Gottschalk G."/>
            <person name="Thauer R.K."/>
        </authorList>
    </citation>
    <scope>NUCLEOTIDE SEQUENCE [LARGE SCALE GENOMIC DNA]</scope>
    <source>
        <strain evidence="21">ATCC BAA-927 / DSM 2133 / JCM 14651 / NBRC 100331 / OCM 82 / Marburg</strain>
    </source>
</reference>
<dbReference type="InterPro" id="IPR003674">
    <property type="entry name" value="Oligo_trans_STT3"/>
</dbReference>
<evidence type="ECO:0000256" key="10">
    <source>
        <dbReference type="ARBA" id="ARBA00022723"/>
    </source>
</evidence>
<dbReference type="Proteomes" id="UP000000345">
    <property type="component" value="Chromosome"/>
</dbReference>
<feature type="transmembrane region" description="Helical" evidence="17">
    <location>
        <begin position="485"/>
        <end position="502"/>
    </location>
</feature>
<dbReference type="GeneID" id="77398991"/>
<comment type="similarity">
    <text evidence="5">Belongs to the STT3 family.</text>
</comment>
<dbReference type="InterPro" id="IPR048999">
    <property type="entry name" value="STT3-PglB_core"/>
</dbReference>
<evidence type="ECO:0000256" key="14">
    <source>
        <dbReference type="ARBA" id="ARBA00023211"/>
    </source>
</evidence>
<dbReference type="Gene3D" id="3.40.50.12610">
    <property type="match status" value="1"/>
</dbReference>
<keyword evidence="14" id="KW-0464">Manganese</keyword>
<evidence type="ECO:0000259" key="19">
    <source>
        <dbReference type="Pfam" id="PF21436"/>
    </source>
</evidence>
<feature type="transmembrane region" description="Helical" evidence="17">
    <location>
        <begin position="409"/>
        <end position="427"/>
    </location>
</feature>
<reference key="1">
    <citation type="submission" date="2009-08" db="EMBL/GenBank/DDBJ databases">
        <title>The genome sequence of Methanothermobacter marburgensis.</title>
        <authorList>
            <person name="Kaster A."/>
            <person name="Seedorf H."/>
            <person name="Goenrich M."/>
            <person name="Wiezer A."/>
            <person name="Liesegang H."/>
            <person name="Thauer R."/>
            <person name="Gottschalk G."/>
        </authorList>
    </citation>
    <scope>NUCLEOTIDE SEQUENCE</scope>
    <source>
        <strain>Marburg</strain>
    </source>
</reference>
<dbReference type="RefSeq" id="WP_013295045.1">
    <property type="nucleotide sequence ID" value="NC_014408.1"/>
</dbReference>
<evidence type="ECO:0000256" key="2">
    <source>
        <dbReference type="ARBA" id="ARBA00001946"/>
    </source>
</evidence>
<evidence type="ECO:0000256" key="15">
    <source>
        <dbReference type="ARBA" id="ARBA00030679"/>
    </source>
</evidence>
<dbReference type="STRING" id="79929.MTBMA_c02090"/>
<dbReference type="InterPro" id="IPR048307">
    <property type="entry name" value="STT3_N"/>
</dbReference>
<accession>D9PUC0</accession>
<keyword evidence="9 17" id="KW-0812">Transmembrane</keyword>
<proteinExistence type="inferred from homology"/>
<evidence type="ECO:0000256" key="16">
    <source>
        <dbReference type="ARBA" id="ARBA00034066"/>
    </source>
</evidence>
<evidence type="ECO:0000256" key="17">
    <source>
        <dbReference type="SAM" id="Phobius"/>
    </source>
</evidence>
<feature type="domain" description="STT3/PglB/AglB core" evidence="19">
    <location>
        <begin position="557"/>
        <end position="701"/>
    </location>
</feature>
<evidence type="ECO:0000313" key="21">
    <source>
        <dbReference type="Proteomes" id="UP000000345"/>
    </source>
</evidence>
<comment type="cofactor">
    <cofactor evidence="2">
        <name>Mg(2+)</name>
        <dbReference type="ChEBI" id="CHEBI:18420"/>
    </cofactor>
</comment>
<dbReference type="HOGENOM" id="CLU_018380_0_0_2"/>
<protein>
    <recommendedName>
        <fullName evidence="6">dolichyl-phosphooligosaccharide-protein glycotransferase</fullName>
        <ecNumber evidence="6">2.4.99.21</ecNumber>
    </recommendedName>
    <alternativeName>
        <fullName evidence="15">Oligosaccharyl transferase</fullName>
    </alternativeName>
</protein>
<feature type="transmembrane region" description="Helical" evidence="17">
    <location>
        <begin position="206"/>
        <end position="223"/>
    </location>
</feature>
<comment type="subcellular location">
    <subcellularLocation>
        <location evidence="3">Cell membrane</location>
        <topology evidence="3">Multi-pass membrane protein</topology>
    </subcellularLocation>
</comment>
<feature type="transmembrane region" description="Helical" evidence="17">
    <location>
        <begin position="180"/>
        <end position="199"/>
    </location>
</feature>
<keyword evidence="11" id="KW-0460">Magnesium</keyword>
<feature type="transmembrane region" description="Helical" evidence="17">
    <location>
        <begin position="229"/>
        <end position="247"/>
    </location>
</feature>
<organism evidence="20 21">
    <name type="scientific">Methanothermobacter marburgensis (strain ATCC BAA-927 / DSM 2133 / JCM 14651 / NBRC 100331 / OCM 82 / Marburg)</name>
    <name type="common">Methanobacterium thermoautotrophicum</name>
    <dbReference type="NCBI Taxonomy" id="79929"/>
    <lineage>
        <taxon>Archaea</taxon>
        <taxon>Methanobacteriati</taxon>
        <taxon>Methanobacteriota</taxon>
        <taxon>Methanomada group</taxon>
        <taxon>Methanobacteria</taxon>
        <taxon>Methanobacteriales</taxon>
        <taxon>Methanobacteriaceae</taxon>
        <taxon>Methanothermobacter</taxon>
    </lineage>
</organism>
<feature type="transmembrane region" description="Helical" evidence="17">
    <location>
        <begin position="124"/>
        <end position="144"/>
    </location>
</feature>
<dbReference type="PANTHER" id="PTHR13872:SF1">
    <property type="entry name" value="DOLICHYL-DIPHOSPHOOLIGOSACCHARIDE--PROTEIN GLYCOSYLTRANSFERASE SUBUNIT STT3B"/>
    <property type="match status" value="1"/>
</dbReference>
<feature type="transmembrane region" description="Helical" evidence="17">
    <location>
        <begin position="460"/>
        <end position="479"/>
    </location>
</feature>
<dbReference type="UniPathway" id="UPA00378"/>
<dbReference type="OrthoDB" id="82393at2157"/>
<evidence type="ECO:0000256" key="3">
    <source>
        <dbReference type="ARBA" id="ARBA00004651"/>
    </source>
</evidence>
<evidence type="ECO:0000256" key="8">
    <source>
        <dbReference type="ARBA" id="ARBA00022679"/>
    </source>
</evidence>
<dbReference type="GO" id="GO:0046872">
    <property type="term" value="F:metal ion binding"/>
    <property type="evidence" value="ECO:0007669"/>
    <property type="project" value="UniProtKB-KW"/>
</dbReference>
<dbReference type="Pfam" id="PF21436">
    <property type="entry name" value="STT3-PglB_core"/>
    <property type="match status" value="1"/>
</dbReference>
<sequence length="846" mass="92659">MDIRNLLEKLKPFIIIILLFSAVFYIRAEASNIGGVPASAKDFYKDSDGLPYFSEMDSYYNYRLTMNYLTKGIMGDTLVDGKPYDLHSYYPPGRPVDYPPLIVYITSAAYRVANVFGDFSLKEVAFWMGALIGSLCVIPAYLFVRRITNDYGGVAAALVVGLVPTYVAHTYAGFFDTDMFNFVLPLLVFWFFTESMLAVDLKRKTAYALAAAVSVLVFSAAWVGYIFYLAVLVAFIIVYSVISRYVLGEKPDREFTGKVDWLLHQREIFPLLVLLIGGGILIGIFGGFSSLAGAVTGLVSTTQIQATAQTTAYPNVYVSVSELQIPEFITTGAGAKNLFMPGQGSVVGGVGGLLVFLLGVLGVGALLWKYREPEVQVKEADRKIKAGKKSKFIKRQKIKPSDSERKHRYLLYAVLMAVWLVMSGYAVTKGSRFIPTFAIPLGLSAGIFTGFLVEYLRENIKTTSSIALVAFVAAIAIAMPFGVSVAVKLLAGVIAAGFIYVVRKPEVRAPVMMALVVLAVVAPSVSGAHSLTSAVAPGTDDGMWKSMEWIKKNTSKDTVVMSWWDFGHLFAVAADRPVTFDGGSQNTPRAYWIGKALTTSNETLSRGILTMLSSSGDLAYETLDNYTNDSGKTAEILTSTLGLSRDDARAVMTGRYGLTEKEADSVLRYSHPSKPKPFVLVLSSDMLGKAPWWTYFGTWDFKKKTGSRYGYYPSMGSSKPQVVNNTTVIQTVNTMVEDNLVGTIIEKKGNTTNATIAIGNNRTVQRINPHKLIIIDGNLLVRNEIVDSNAQLSLIVIGSGNQYTTVIMNRELEDAVFTKLFLLGGFNQTSFKFLHQEPGVLLWTAA</sequence>